<name>A0ABW4L017_9MICO</name>
<gene>
    <name evidence="2" type="ORF">ACFSE6_00130</name>
</gene>
<keyword evidence="3" id="KW-1185">Reference proteome</keyword>
<organism evidence="2 3">
    <name type="scientific">Georgenia deserti</name>
    <dbReference type="NCBI Taxonomy" id="2093781"/>
    <lineage>
        <taxon>Bacteria</taxon>
        <taxon>Bacillati</taxon>
        <taxon>Actinomycetota</taxon>
        <taxon>Actinomycetes</taxon>
        <taxon>Micrococcales</taxon>
        <taxon>Bogoriellaceae</taxon>
        <taxon>Georgenia</taxon>
    </lineage>
</organism>
<dbReference type="RefSeq" id="WP_388001678.1">
    <property type="nucleotide sequence ID" value="NZ_JBHUEE010000001.1"/>
</dbReference>
<dbReference type="Pfam" id="PF14013">
    <property type="entry name" value="MT0933_antitox"/>
    <property type="match status" value="1"/>
</dbReference>
<dbReference type="EMBL" id="JBHUEE010000001">
    <property type="protein sequence ID" value="MFD1716227.1"/>
    <property type="molecule type" value="Genomic_DNA"/>
</dbReference>
<proteinExistence type="predicted"/>
<evidence type="ECO:0000313" key="2">
    <source>
        <dbReference type="EMBL" id="MFD1716227.1"/>
    </source>
</evidence>
<dbReference type="Proteomes" id="UP001597277">
    <property type="component" value="Unassembled WGS sequence"/>
</dbReference>
<sequence>MGIGDFMDKAKDAIGGEKVQDALRSDKAEEISDSALGTAAEKADGLTGGRFGDQIDSARDAADERIGNDGAADRDRP</sequence>
<feature type="compositionally biased region" description="Basic and acidic residues" evidence="1">
    <location>
        <begin position="1"/>
        <end position="30"/>
    </location>
</feature>
<reference evidence="3" key="1">
    <citation type="journal article" date="2019" name="Int. J. Syst. Evol. Microbiol.">
        <title>The Global Catalogue of Microorganisms (GCM) 10K type strain sequencing project: providing services to taxonomists for standard genome sequencing and annotation.</title>
        <authorList>
            <consortium name="The Broad Institute Genomics Platform"/>
            <consortium name="The Broad Institute Genome Sequencing Center for Infectious Disease"/>
            <person name="Wu L."/>
            <person name="Ma J."/>
        </authorList>
    </citation>
    <scope>NUCLEOTIDE SEQUENCE [LARGE SCALE GENOMIC DNA]</scope>
    <source>
        <strain evidence="3">JCM 17130</strain>
    </source>
</reference>
<dbReference type="InterPro" id="IPR028037">
    <property type="entry name" value="Antitoxin_Rv0909/MT0933"/>
</dbReference>
<evidence type="ECO:0000313" key="3">
    <source>
        <dbReference type="Proteomes" id="UP001597277"/>
    </source>
</evidence>
<feature type="compositionally biased region" description="Basic and acidic residues" evidence="1">
    <location>
        <begin position="56"/>
        <end position="77"/>
    </location>
</feature>
<evidence type="ECO:0000256" key="1">
    <source>
        <dbReference type="SAM" id="MobiDB-lite"/>
    </source>
</evidence>
<feature type="region of interest" description="Disordered" evidence="1">
    <location>
        <begin position="1"/>
        <end position="77"/>
    </location>
</feature>
<accession>A0ABW4L017</accession>
<comment type="caution">
    <text evidence="2">The sequence shown here is derived from an EMBL/GenBank/DDBJ whole genome shotgun (WGS) entry which is preliminary data.</text>
</comment>
<protein>
    <submittedName>
        <fullName evidence="2">Antitoxin</fullName>
    </submittedName>
</protein>